<name>A0A1H4ZWN1_9BRAD</name>
<evidence type="ECO:0000256" key="1">
    <source>
        <dbReference type="SAM" id="Phobius"/>
    </source>
</evidence>
<organism evidence="2 3">
    <name type="scientific">Bradyrhizobium erythrophlei</name>
    <dbReference type="NCBI Taxonomy" id="1437360"/>
    <lineage>
        <taxon>Bacteria</taxon>
        <taxon>Pseudomonadati</taxon>
        <taxon>Pseudomonadota</taxon>
        <taxon>Alphaproteobacteria</taxon>
        <taxon>Hyphomicrobiales</taxon>
        <taxon>Nitrobacteraceae</taxon>
        <taxon>Bradyrhizobium</taxon>
    </lineage>
</organism>
<keyword evidence="1" id="KW-0472">Membrane</keyword>
<feature type="transmembrane region" description="Helical" evidence="1">
    <location>
        <begin position="38"/>
        <end position="59"/>
    </location>
</feature>
<sequence length="78" mass="8098">MAIALAACRNPAYLNRMVQPISTRSELVTAPQGRVASAILWGAAGIGGLALLAAAALWFHYGTAVFFEMITAGIAACF</sequence>
<reference evidence="2 3" key="1">
    <citation type="submission" date="2016-10" db="EMBL/GenBank/DDBJ databases">
        <authorList>
            <person name="de Groot N.N."/>
        </authorList>
    </citation>
    <scope>NUCLEOTIDE SEQUENCE [LARGE SCALE GENOMIC DNA]</scope>
    <source>
        <strain evidence="2 3">MT12</strain>
    </source>
</reference>
<dbReference type="AlphaFoldDB" id="A0A1H4ZWN1"/>
<proteinExistence type="predicted"/>
<dbReference type="EMBL" id="FNTH01000001">
    <property type="protein sequence ID" value="SED34509.1"/>
    <property type="molecule type" value="Genomic_DNA"/>
</dbReference>
<evidence type="ECO:0000313" key="3">
    <source>
        <dbReference type="Proteomes" id="UP000198992"/>
    </source>
</evidence>
<dbReference type="RefSeq" id="WP_224924176.1">
    <property type="nucleotide sequence ID" value="NZ_FNTH01000001.1"/>
</dbReference>
<protein>
    <submittedName>
        <fullName evidence="2">Uncharacterized protein</fullName>
    </submittedName>
</protein>
<keyword evidence="1" id="KW-0812">Transmembrane</keyword>
<gene>
    <name evidence="2" type="ORF">SAMN05444164_4498</name>
</gene>
<accession>A0A1H4ZWN1</accession>
<evidence type="ECO:0000313" key="2">
    <source>
        <dbReference type="EMBL" id="SED34509.1"/>
    </source>
</evidence>
<keyword evidence="1" id="KW-1133">Transmembrane helix</keyword>
<dbReference type="Proteomes" id="UP000198992">
    <property type="component" value="Unassembled WGS sequence"/>
</dbReference>